<feature type="region of interest" description="Disordered" evidence="1">
    <location>
        <begin position="137"/>
        <end position="163"/>
    </location>
</feature>
<proteinExistence type="predicted"/>
<comment type="caution">
    <text evidence="3">The sequence shown here is derived from an EMBL/GenBank/DDBJ whole genome shotgun (WGS) entry which is preliminary data.</text>
</comment>
<evidence type="ECO:0000313" key="3">
    <source>
        <dbReference type="EMBL" id="PNY27584.1"/>
    </source>
</evidence>
<sequence length="409" mass="45989">MGKPSDLDPVPSPDPPAYLGESARSMPLRTPSSTGPSSHRHGQYLDDPATQAAYESAGDDDDDDLPPLYTDHEEYADGGAAPFDPLIPRGLGEPFVQPFGHADDGSVAYYLDPRLDSDPAFLVDHVTRLAALPPRPFVRLRGTHQGRRRGGGSGSDDKDRHEREEVVDFDVRVELTHLLYTDIRTHSSYRRVTTAGNFEKVRRGTVFPQRAPGFGGSGPAEEGGPPDLVGWCHRFCASGAGLRCFTLQRRVEGWDWELLRRRLEGLALASNYRGRCEVTFPVRNARVDVYNDCRANRWRLTGWICFLFYATALVVFTWPWLFLRTRRWETVAAEWHMSWPTTGVPGRREYAAGLSEEQWYGLWARPLQRAMLERRDGELHQGDLERSAEEGVEAMGVVNRSFGWGGDLC</sequence>
<gene>
    <name evidence="3" type="ORF">TCAP_02493</name>
</gene>
<keyword evidence="2" id="KW-1133">Transmembrane helix</keyword>
<feature type="region of interest" description="Disordered" evidence="1">
    <location>
        <begin position="1"/>
        <end position="89"/>
    </location>
</feature>
<reference evidence="3 4" key="1">
    <citation type="submission" date="2017-08" db="EMBL/GenBank/DDBJ databases">
        <title>Harnessing the power of phylogenomics to disentangle the directionality and signatures of interkingdom host jumping in the parasitic fungal genus Tolypocladium.</title>
        <authorList>
            <person name="Quandt C.A."/>
            <person name="Patterson W."/>
            <person name="Spatafora J.W."/>
        </authorList>
    </citation>
    <scope>NUCLEOTIDE SEQUENCE [LARGE SCALE GENOMIC DNA]</scope>
    <source>
        <strain evidence="3 4">CBS 113982</strain>
    </source>
</reference>
<dbReference type="AlphaFoldDB" id="A0A2K3QJ72"/>
<feature type="compositionally biased region" description="Basic residues" evidence="1">
    <location>
        <begin position="141"/>
        <end position="150"/>
    </location>
</feature>
<keyword evidence="2" id="KW-0472">Membrane</keyword>
<evidence type="ECO:0000256" key="2">
    <source>
        <dbReference type="SAM" id="Phobius"/>
    </source>
</evidence>
<dbReference type="Proteomes" id="UP000236621">
    <property type="component" value="Unassembled WGS sequence"/>
</dbReference>
<dbReference type="PANTHER" id="PTHR37848:SF1">
    <property type="entry name" value="SUN DOMAIN-CONTAINING PROTEIN"/>
    <property type="match status" value="1"/>
</dbReference>
<keyword evidence="2" id="KW-0812">Transmembrane</keyword>
<protein>
    <submittedName>
        <fullName evidence="3">Uncharacterized protein</fullName>
    </submittedName>
</protein>
<organism evidence="3 4">
    <name type="scientific">Tolypocladium capitatum</name>
    <dbReference type="NCBI Taxonomy" id="45235"/>
    <lineage>
        <taxon>Eukaryota</taxon>
        <taxon>Fungi</taxon>
        <taxon>Dikarya</taxon>
        <taxon>Ascomycota</taxon>
        <taxon>Pezizomycotina</taxon>
        <taxon>Sordariomycetes</taxon>
        <taxon>Hypocreomycetidae</taxon>
        <taxon>Hypocreales</taxon>
        <taxon>Ophiocordycipitaceae</taxon>
        <taxon>Tolypocladium</taxon>
    </lineage>
</organism>
<feature type="transmembrane region" description="Helical" evidence="2">
    <location>
        <begin position="300"/>
        <end position="323"/>
    </location>
</feature>
<name>A0A2K3QJ72_9HYPO</name>
<dbReference type="EMBL" id="NRSZ01000383">
    <property type="protein sequence ID" value="PNY27584.1"/>
    <property type="molecule type" value="Genomic_DNA"/>
</dbReference>
<evidence type="ECO:0000256" key="1">
    <source>
        <dbReference type="SAM" id="MobiDB-lite"/>
    </source>
</evidence>
<dbReference type="PANTHER" id="PTHR37848">
    <property type="entry name" value="EXPRESSED PROTEIN"/>
    <property type="match status" value="1"/>
</dbReference>
<evidence type="ECO:0000313" key="4">
    <source>
        <dbReference type="Proteomes" id="UP000236621"/>
    </source>
</evidence>
<accession>A0A2K3QJ72</accession>
<dbReference type="OrthoDB" id="203796at2759"/>
<keyword evidence="4" id="KW-1185">Reference proteome</keyword>